<feature type="domain" description="Response regulatory" evidence="2">
    <location>
        <begin position="7"/>
        <end position="122"/>
    </location>
</feature>
<proteinExistence type="predicted"/>
<dbReference type="PROSITE" id="PS50110">
    <property type="entry name" value="RESPONSE_REGULATORY"/>
    <property type="match status" value="1"/>
</dbReference>
<dbReference type="KEGG" id="aprc:113860792"/>
<reference evidence="3" key="1">
    <citation type="journal article" date="2019" name="Toxins">
        <title>Detection of Abrin-Like and Prepropulchellin-Like Toxin Genes and Transcripts Using Whole Genome Sequencing and Full-Length Transcript Sequencing of Abrus precatorius.</title>
        <authorList>
            <person name="Hovde B.T."/>
            <person name="Daligault H.E."/>
            <person name="Hanschen E.R."/>
            <person name="Kunde Y.A."/>
            <person name="Johnson M.B."/>
            <person name="Starkenburg S.R."/>
            <person name="Johnson S.L."/>
        </authorList>
    </citation>
    <scope>NUCLEOTIDE SEQUENCE [LARGE SCALE GENOMIC DNA]</scope>
</reference>
<name>A0A8B8L364_ABRPR</name>
<dbReference type="PANTHER" id="PTHR43228">
    <property type="entry name" value="TWO-COMPONENT RESPONSE REGULATOR"/>
    <property type="match status" value="1"/>
</dbReference>
<evidence type="ECO:0000313" key="4">
    <source>
        <dbReference type="RefSeq" id="XP_027349099.1"/>
    </source>
</evidence>
<dbReference type="Proteomes" id="UP000694853">
    <property type="component" value="Unplaced"/>
</dbReference>
<reference evidence="4" key="2">
    <citation type="submission" date="2025-08" db="UniProtKB">
        <authorList>
            <consortium name="RefSeq"/>
        </authorList>
    </citation>
    <scope>IDENTIFICATION</scope>
    <source>
        <tissue evidence="4">Young leaves</tissue>
    </source>
</reference>
<accession>A0A8B8L364</accession>
<evidence type="ECO:0000313" key="3">
    <source>
        <dbReference type="Proteomes" id="UP000694853"/>
    </source>
</evidence>
<organism evidence="3 4">
    <name type="scientific">Abrus precatorius</name>
    <name type="common">Indian licorice</name>
    <name type="synonym">Glycine abrus</name>
    <dbReference type="NCBI Taxonomy" id="3816"/>
    <lineage>
        <taxon>Eukaryota</taxon>
        <taxon>Viridiplantae</taxon>
        <taxon>Streptophyta</taxon>
        <taxon>Embryophyta</taxon>
        <taxon>Tracheophyta</taxon>
        <taxon>Spermatophyta</taxon>
        <taxon>Magnoliopsida</taxon>
        <taxon>eudicotyledons</taxon>
        <taxon>Gunneridae</taxon>
        <taxon>Pentapetalae</taxon>
        <taxon>rosids</taxon>
        <taxon>fabids</taxon>
        <taxon>Fabales</taxon>
        <taxon>Fabaceae</taxon>
        <taxon>Papilionoideae</taxon>
        <taxon>50 kb inversion clade</taxon>
        <taxon>NPAAA clade</taxon>
        <taxon>indigoferoid/millettioid clade</taxon>
        <taxon>Abreae</taxon>
        <taxon>Abrus</taxon>
    </lineage>
</organism>
<dbReference type="SUPFAM" id="SSF52172">
    <property type="entry name" value="CheY-like"/>
    <property type="match status" value="1"/>
</dbReference>
<dbReference type="PANTHER" id="PTHR43228:SF12">
    <property type="entry name" value="TWO-COMPONENT RESPONSE REGULATOR 24"/>
    <property type="match status" value="1"/>
</dbReference>
<dbReference type="InterPro" id="IPR011006">
    <property type="entry name" value="CheY-like_superfamily"/>
</dbReference>
<keyword evidence="3" id="KW-1185">Reference proteome</keyword>
<sequence length="126" mass="13999">MGSRQLKALIVDDDMVIRMIHRKMLSSAGVQNEVVENGKEAVDIHHSGQSFDLILMDRDMPIMNGIEATKKLRSMGVDSMIAGVSARAVEAQVREFMEAGLDEYLEKPLTLSKLTSIINKTNESHN</sequence>
<feature type="modified residue" description="4-aspartylphosphate" evidence="1">
    <location>
        <position position="57"/>
    </location>
</feature>
<evidence type="ECO:0000256" key="1">
    <source>
        <dbReference type="PROSITE-ProRule" id="PRU00169"/>
    </source>
</evidence>
<dbReference type="Pfam" id="PF00072">
    <property type="entry name" value="Response_reg"/>
    <property type="match status" value="1"/>
</dbReference>
<dbReference type="RefSeq" id="XP_027349099.1">
    <property type="nucleotide sequence ID" value="XM_027493298.1"/>
</dbReference>
<dbReference type="InterPro" id="IPR001789">
    <property type="entry name" value="Sig_transdc_resp-reg_receiver"/>
</dbReference>
<dbReference type="AlphaFoldDB" id="A0A8B8L364"/>
<dbReference type="CDD" id="cd17546">
    <property type="entry name" value="REC_hyHK_CKI1_RcsC-like"/>
    <property type="match status" value="1"/>
</dbReference>
<dbReference type="Gene3D" id="3.40.50.2300">
    <property type="match status" value="1"/>
</dbReference>
<dbReference type="GeneID" id="113860792"/>
<evidence type="ECO:0000259" key="2">
    <source>
        <dbReference type="PROSITE" id="PS50110"/>
    </source>
</evidence>
<keyword evidence="1" id="KW-0597">Phosphoprotein</keyword>
<gene>
    <name evidence="4" type="primary">LOC113860792</name>
</gene>
<dbReference type="InterPro" id="IPR052048">
    <property type="entry name" value="ST_Response_Regulator"/>
</dbReference>
<dbReference type="SMART" id="SM00448">
    <property type="entry name" value="REC"/>
    <property type="match status" value="1"/>
</dbReference>
<dbReference type="GO" id="GO:0000160">
    <property type="term" value="P:phosphorelay signal transduction system"/>
    <property type="evidence" value="ECO:0007669"/>
    <property type="project" value="InterPro"/>
</dbReference>
<protein>
    <submittedName>
        <fullName evidence="4">Two-component response regulator 24-like</fullName>
    </submittedName>
</protein>
<dbReference type="OrthoDB" id="21225at2759"/>